<gene>
    <name evidence="2" type="ORF">pclt_cds_659</name>
</gene>
<proteinExistence type="predicted"/>
<organism evidence="2 3">
    <name type="scientific">Pandoravirus celtis</name>
    <dbReference type="NCBI Taxonomy" id="2568002"/>
    <lineage>
        <taxon>Viruses</taxon>
        <taxon>Pandoravirus</taxon>
    </lineage>
</organism>
<feature type="region of interest" description="Disordered" evidence="1">
    <location>
        <begin position="1"/>
        <end position="37"/>
    </location>
</feature>
<evidence type="ECO:0000313" key="3">
    <source>
        <dbReference type="Proteomes" id="UP001237152"/>
    </source>
</evidence>
<evidence type="ECO:0000313" key="2">
    <source>
        <dbReference type="EMBL" id="QBZ81248.1"/>
    </source>
</evidence>
<sequence>MTPRAFSVAPRGPARSKSTTIHHNSEGNMVGQDGSKIGPGLDMARGIFFRGRTQTIPPQRHLRARQKPDLRNKHLIFGIGQLSGSAPIDNHLVAQNIVTGQTWHLTRHTAARPKAPVSRDKKDFTTKKKMNPHSLYRIKEDKGVAYYAAPGDEGRLDSMPAEVVEIIARNLDFATLVYLLDGPRCLRAAAIDEILRRLLQAGYDHQLLQQWPAEPHAVARVWVAESMRRQRYDPPNLPRPVRYAMSRLWSEAPAERDPAATQATANVRAAIVALRKGRQPDPASCALSISVDTWEAITHPRVSSAVNTFLKHANALAEGDIGPLTIQNLPPDQRRALHLLADDLGFEHETVSRQPVRRHARKVPPAFRRRFDNDQYGYSDCERNGYYGCDDMSACSEFYKGGHRGWEWCSYDSHSWRHDDMGDMYFRYPGAPVKSKATVIVGTRGTIRVPPLAPPPL</sequence>
<name>A0A4D6EIB7_9VIRU</name>
<protein>
    <submittedName>
        <fullName evidence="2">MurB C superfamily incomplete domain containing protein</fullName>
    </submittedName>
</protein>
<dbReference type="EMBL" id="MK174290">
    <property type="protein sequence ID" value="QBZ81248.1"/>
    <property type="molecule type" value="Genomic_DNA"/>
</dbReference>
<dbReference type="Proteomes" id="UP001237152">
    <property type="component" value="Segment"/>
</dbReference>
<evidence type="ECO:0000256" key="1">
    <source>
        <dbReference type="SAM" id="MobiDB-lite"/>
    </source>
</evidence>
<accession>A0A4D6EIB7</accession>
<reference evidence="2" key="1">
    <citation type="journal article" date="2019" name="Front. Microbiol.">
        <title>Pandoravirus Celtis Illustrates the Microevolution Processes at Work in the Giant Pandoraviridae Genomes.</title>
        <authorList>
            <person name="Legendre M."/>
            <person name="Alempic J.M."/>
            <person name="Philippe N."/>
            <person name="Lartigue A."/>
            <person name="Jeudy S."/>
            <person name="Poirot O."/>
            <person name="Ta N.T."/>
            <person name="Nin S."/>
            <person name="Coute Y."/>
            <person name="Abergel C."/>
            <person name="Claverie J.M."/>
        </authorList>
    </citation>
    <scope>NUCLEOTIDE SEQUENCE</scope>
</reference>